<dbReference type="KEGG" id="pdp:PDIP_32490"/>
<gene>
    <name evidence="2" type="ORF">Pdw03_0596</name>
</gene>
<reference evidence="2 3" key="1">
    <citation type="submission" date="2020-08" db="EMBL/GenBank/DDBJ databases">
        <title>The completed genome sequence of the pathogenic ascomycete fungus Penicillium digitatum.</title>
        <authorList>
            <person name="Wang M."/>
        </authorList>
    </citation>
    <scope>NUCLEOTIDE SEQUENCE [LARGE SCALE GENOMIC DNA]</scope>
    <source>
        <strain evidence="2 3">PdW03</strain>
    </source>
</reference>
<accession>A0A7T6XQT3</accession>
<evidence type="ECO:0000256" key="1">
    <source>
        <dbReference type="SAM" id="MobiDB-lite"/>
    </source>
</evidence>
<organism evidence="2 3">
    <name type="scientific">Penicillium digitatum</name>
    <name type="common">Green mold</name>
    <dbReference type="NCBI Taxonomy" id="36651"/>
    <lineage>
        <taxon>Eukaryota</taxon>
        <taxon>Fungi</taxon>
        <taxon>Dikarya</taxon>
        <taxon>Ascomycota</taxon>
        <taxon>Pezizomycotina</taxon>
        <taxon>Eurotiomycetes</taxon>
        <taxon>Eurotiomycetidae</taxon>
        <taxon>Eurotiales</taxon>
        <taxon>Aspergillaceae</taxon>
        <taxon>Penicillium</taxon>
    </lineage>
</organism>
<evidence type="ECO:0000313" key="2">
    <source>
        <dbReference type="EMBL" id="QQK45698.1"/>
    </source>
</evidence>
<dbReference type="EMBL" id="CP060777">
    <property type="protein sequence ID" value="QQK45698.1"/>
    <property type="molecule type" value="Genomic_DNA"/>
</dbReference>
<dbReference type="OMA" id="TTAKWTY"/>
<sequence length="192" mass="21337">MGPEGLETSEIPNQPEKKSRRRGAELDPFLRTRLCVLRTTAKWTYRQIHDEFPHIPLSTIKSTILQESNRVNNHSQARSGRPSKLKDEDRARIREAFQANPHITYDALRVVVDYKVGKESLRRFVNDDGLRKTQTPGRSSLAGRGANKQVDRAPSGQSDDTPPAGSAGDFGPGLIPPESDPISTRASQIVND</sequence>
<feature type="compositionally biased region" description="Polar residues" evidence="1">
    <location>
        <begin position="68"/>
        <end position="78"/>
    </location>
</feature>
<dbReference type="GeneID" id="26231569"/>
<dbReference type="Proteomes" id="UP000595662">
    <property type="component" value="Chromosome 4"/>
</dbReference>
<feature type="compositionally biased region" description="Polar residues" evidence="1">
    <location>
        <begin position="181"/>
        <end position="192"/>
    </location>
</feature>
<feature type="region of interest" description="Disordered" evidence="1">
    <location>
        <begin position="127"/>
        <end position="192"/>
    </location>
</feature>
<feature type="region of interest" description="Disordered" evidence="1">
    <location>
        <begin position="1"/>
        <end position="24"/>
    </location>
</feature>
<protein>
    <submittedName>
        <fullName evidence="2">Transposable element tc3 transposase, putative</fullName>
    </submittedName>
</protein>
<dbReference type="AlphaFoldDB" id="A0A7T6XQT3"/>
<name>A0A7T6XQT3_PENDI</name>
<dbReference type="VEuPathDB" id="FungiDB:PDIP_32490"/>
<proteinExistence type="predicted"/>
<evidence type="ECO:0000313" key="3">
    <source>
        <dbReference type="Proteomes" id="UP000595662"/>
    </source>
</evidence>
<dbReference type="RefSeq" id="XP_014535853.1">
    <property type="nucleotide sequence ID" value="XM_014680367.1"/>
</dbReference>
<feature type="region of interest" description="Disordered" evidence="1">
    <location>
        <begin position="68"/>
        <end position="88"/>
    </location>
</feature>